<reference evidence="1" key="1">
    <citation type="submission" date="2021-06" db="EMBL/GenBank/DDBJ databases">
        <authorList>
            <person name="Arsene-Ploetze F."/>
        </authorList>
    </citation>
    <scope>NUCLEOTIDE SEQUENCE</scope>
    <source>
        <strain evidence="1">SBRY1</strain>
    </source>
</reference>
<evidence type="ECO:0000313" key="1">
    <source>
        <dbReference type="EMBL" id="CAG7633279.1"/>
    </source>
</evidence>
<sequence>MYPKAVLNLKRSSRVSDWHNKTVTLFPAPLPHSPNQA</sequence>
<protein>
    <submittedName>
        <fullName evidence="1">Uncharacterized protein</fullName>
    </submittedName>
</protein>
<name>A0A9W4GYM7_9ACTN</name>
<proteinExistence type="predicted"/>
<dbReference type="AlphaFoldDB" id="A0A9W4GYM7"/>
<keyword evidence="2" id="KW-1185">Reference proteome</keyword>
<comment type="caution">
    <text evidence="1">The sequence shown here is derived from an EMBL/GenBank/DDBJ whole genome shotgun (WGS) entry which is preliminary data.</text>
</comment>
<gene>
    <name evidence="1" type="ORF">SBRY_20958</name>
</gene>
<dbReference type="EMBL" id="CAJVAX010000012">
    <property type="protein sequence ID" value="CAG7633279.1"/>
    <property type="molecule type" value="Genomic_DNA"/>
</dbReference>
<organism evidence="1 2">
    <name type="scientific">Actinacidiphila bryophytorum</name>
    <dbReference type="NCBI Taxonomy" id="1436133"/>
    <lineage>
        <taxon>Bacteria</taxon>
        <taxon>Bacillati</taxon>
        <taxon>Actinomycetota</taxon>
        <taxon>Actinomycetes</taxon>
        <taxon>Kitasatosporales</taxon>
        <taxon>Streptomycetaceae</taxon>
        <taxon>Actinacidiphila</taxon>
    </lineage>
</organism>
<evidence type="ECO:0000313" key="2">
    <source>
        <dbReference type="Proteomes" id="UP001153328"/>
    </source>
</evidence>
<accession>A0A9W4GYM7</accession>
<dbReference type="Proteomes" id="UP001153328">
    <property type="component" value="Unassembled WGS sequence"/>
</dbReference>